<evidence type="ECO:0000256" key="3">
    <source>
        <dbReference type="PROSITE-ProRule" id="PRU01240"/>
    </source>
</evidence>
<name>A0A438GJ48_VITVI</name>
<keyword evidence="6" id="KW-0645">Protease</keyword>
<dbReference type="InterPro" id="IPR000209">
    <property type="entry name" value="Peptidase_S8/S53_dom"/>
</dbReference>
<dbReference type="PANTHER" id="PTHR10795">
    <property type="entry name" value="PROPROTEIN CONVERTASE SUBTILISIN/KEXIN"/>
    <property type="match status" value="1"/>
</dbReference>
<dbReference type="InterPro" id="IPR036852">
    <property type="entry name" value="Peptidase_S8/S53_dom_sf"/>
</dbReference>
<dbReference type="Gene3D" id="3.30.70.80">
    <property type="entry name" value="Peptidase S8 propeptide/proteinase inhibitor I9"/>
    <property type="match status" value="1"/>
</dbReference>
<keyword evidence="6" id="KW-0378">Hydrolase</keyword>
<dbReference type="GO" id="GO:0004252">
    <property type="term" value="F:serine-type endopeptidase activity"/>
    <property type="evidence" value="ECO:0007669"/>
    <property type="project" value="InterPro"/>
</dbReference>
<feature type="domain" description="Inhibitor I9" evidence="5">
    <location>
        <begin position="129"/>
        <end position="203"/>
    </location>
</feature>
<dbReference type="Proteomes" id="UP000288805">
    <property type="component" value="Unassembled WGS sequence"/>
</dbReference>
<dbReference type="EMBL" id="QGNW01000419">
    <property type="protein sequence ID" value="RVW72239.1"/>
    <property type="molecule type" value="Genomic_DNA"/>
</dbReference>
<dbReference type="Pfam" id="PF05922">
    <property type="entry name" value="Inhibitor_I9"/>
    <property type="match status" value="1"/>
</dbReference>
<comment type="caution">
    <text evidence="6">The sequence shown here is derived from an EMBL/GenBank/DDBJ whole genome shotgun (WGS) entry which is preliminary data.</text>
</comment>
<reference evidence="6 7" key="1">
    <citation type="journal article" date="2018" name="PLoS Genet.">
        <title>Population sequencing reveals clonal diversity and ancestral inbreeding in the grapevine cultivar Chardonnay.</title>
        <authorList>
            <person name="Roach M.J."/>
            <person name="Johnson D.L."/>
            <person name="Bohlmann J."/>
            <person name="van Vuuren H.J."/>
            <person name="Jones S.J."/>
            <person name="Pretorius I.S."/>
            <person name="Schmidt S.A."/>
            <person name="Borneman A.R."/>
        </authorList>
    </citation>
    <scope>NUCLEOTIDE SEQUENCE [LARGE SCALE GENOMIC DNA]</scope>
    <source>
        <strain evidence="7">cv. Chardonnay</strain>
        <tissue evidence="6">Leaf</tissue>
    </source>
</reference>
<dbReference type="Gene3D" id="3.50.30.30">
    <property type="match status" value="1"/>
</dbReference>
<comment type="caution">
    <text evidence="3">Lacks conserved residue(s) required for the propagation of feature annotation.</text>
</comment>
<dbReference type="InterPro" id="IPR037045">
    <property type="entry name" value="S8pro/Inhibitor_I9_sf"/>
</dbReference>
<evidence type="ECO:0000313" key="6">
    <source>
        <dbReference type="EMBL" id="RVW72239.1"/>
    </source>
</evidence>
<evidence type="ECO:0000256" key="1">
    <source>
        <dbReference type="ARBA" id="ARBA00011073"/>
    </source>
</evidence>
<feature type="domain" description="Peptidase S8/S53" evidence="4">
    <location>
        <begin position="253"/>
        <end position="393"/>
    </location>
</feature>
<dbReference type="GO" id="GO:0006508">
    <property type="term" value="P:proteolysis"/>
    <property type="evidence" value="ECO:0007669"/>
    <property type="project" value="UniProtKB-KW"/>
</dbReference>
<dbReference type="SUPFAM" id="SSF52743">
    <property type="entry name" value="Subtilisin-like"/>
    <property type="match status" value="1"/>
</dbReference>
<sequence length="432" mass="47462">MSRERGEECIITLPTMHDYHLVHSSNPETLSQFQTRSGFIISASLDAFRFIKGYPSIQLHPAAHVPHGRAWPPQSYALPNIPLTTKLPSGYLFSEITRSDTNKLIALNWMTRLRRIQKWRAAEKSMLKTYIVHVNDLVGKFSEQSEVWRAGTSSFCRPALESENQQRRLLYSYWHVISGFVARLTKEEVKAMEKKDAFVSATPKKFTICIQLAPLVSWDCTIGMPPPPAKWTGTCEFNRTACNNKLIGARNFDSLTPKQLSIDVEGHGTHTASTAAGNYVKHANMYGNAKGTAAGIAPRAHMAVYKVCCLLGYGGNDILVAYDAAIEDGVDVLSLSFDGESSPFYDDPVALGAFAAIRKGIFVSCSAGNSGPAHFTLSNEAPWIPTIAASTLDRSITVIAKLGNTEEFDGESLYHQEGSPFATIESHPLASK</sequence>
<evidence type="ECO:0000256" key="2">
    <source>
        <dbReference type="ARBA" id="ARBA00022729"/>
    </source>
</evidence>
<dbReference type="Pfam" id="PF00082">
    <property type="entry name" value="Peptidase_S8"/>
    <property type="match status" value="1"/>
</dbReference>
<dbReference type="AlphaFoldDB" id="A0A438GJ48"/>
<organism evidence="6 7">
    <name type="scientific">Vitis vinifera</name>
    <name type="common">Grape</name>
    <dbReference type="NCBI Taxonomy" id="29760"/>
    <lineage>
        <taxon>Eukaryota</taxon>
        <taxon>Viridiplantae</taxon>
        <taxon>Streptophyta</taxon>
        <taxon>Embryophyta</taxon>
        <taxon>Tracheophyta</taxon>
        <taxon>Spermatophyta</taxon>
        <taxon>Magnoliopsida</taxon>
        <taxon>eudicotyledons</taxon>
        <taxon>Gunneridae</taxon>
        <taxon>Pentapetalae</taxon>
        <taxon>rosids</taxon>
        <taxon>Vitales</taxon>
        <taxon>Vitaceae</taxon>
        <taxon>Viteae</taxon>
        <taxon>Vitis</taxon>
    </lineage>
</organism>
<dbReference type="PROSITE" id="PS51892">
    <property type="entry name" value="SUBTILASE"/>
    <property type="match status" value="1"/>
</dbReference>
<evidence type="ECO:0000259" key="5">
    <source>
        <dbReference type="Pfam" id="PF05922"/>
    </source>
</evidence>
<protein>
    <submittedName>
        <fullName evidence="6">Subtilisin-like protease SBT1.7</fullName>
    </submittedName>
</protein>
<evidence type="ECO:0000259" key="4">
    <source>
        <dbReference type="Pfam" id="PF00082"/>
    </source>
</evidence>
<evidence type="ECO:0000313" key="7">
    <source>
        <dbReference type="Proteomes" id="UP000288805"/>
    </source>
</evidence>
<keyword evidence="2" id="KW-0732">Signal</keyword>
<gene>
    <name evidence="6" type="primary">SBT1.7_5</name>
    <name evidence="6" type="ORF">CK203_054939</name>
</gene>
<comment type="similarity">
    <text evidence="1 3">Belongs to the peptidase S8 family.</text>
</comment>
<dbReference type="Gene3D" id="3.40.50.200">
    <property type="entry name" value="Peptidase S8/S53 domain"/>
    <property type="match status" value="1"/>
</dbReference>
<accession>A0A438GJ48</accession>
<proteinExistence type="inferred from homology"/>
<dbReference type="InterPro" id="IPR045051">
    <property type="entry name" value="SBT"/>
</dbReference>
<dbReference type="InterPro" id="IPR010259">
    <property type="entry name" value="S8pro/Inhibitor_I9"/>
</dbReference>